<evidence type="ECO:0000256" key="1">
    <source>
        <dbReference type="SAM" id="Phobius"/>
    </source>
</evidence>
<comment type="caution">
    <text evidence="2">The sequence shown here is derived from an EMBL/GenBank/DDBJ whole genome shotgun (WGS) entry which is preliminary data.</text>
</comment>
<evidence type="ECO:0000313" key="3">
    <source>
        <dbReference type="Proteomes" id="UP000802392"/>
    </source>
</evidence>
<name>A0ABX0TNP9_9MICC</name>
<proteinExistence type="predicted"/>
<dbReference type="EMBL" id="JAAOZD010000011">
    <property type="protein sequence ID" value="NIJ03326.1"/>
    <property type="molecule type" value="Genomic_DNA"/>
</dbReference>
<sequence>MNKTSSGTGTVAGGRLRWGILLAVTALVLAGAGIYAVGAYQRFEESRRAASSVDVTAGQPLPGVPFVLFRNTADGQGYGNAATVPLSAPGGTRAVSDQACDRVYGAAATVVCLRSNRGLVTTHEASVLNREWQQERSWPVPGIPSRARTSADGSLIATTVFVSGHSYTQAGFSTATEITLPGGSPGNLEDFSLIVNGERLLASDRNIWGVTFAPGRSDVFYATAASSGRIWLVQGSIAARTLTAIHDNVECPSVSPDGTRIAYKKNVGGPLTAHWNVALIDLATGTETVLSEKRSVDDQIEWLDDQTLLYGLADETTEGDSNIWKLPTDPASQPSLFIEHAWSPSVVR</sequence>
<dbReference type="Gene3D" id="2.120.10.30">
    <property type="entry name" value="TolB, C-terminal domain"/>
    <property type="match status" value="1"/>
</dbReference>
<dbReference type="Proteomes" id="UP000802392">
    <property type="component" value="Unassembled WGS sequence"/>
</dbReference>
<gene>
    <name evidence="2" type="ORF">FHR86_003685</name>
</gene>
<organism evidence="2 3">
    <name type="scientific">Paenarthrobacter ilicis</name>
    <dbReference type="NCBI Taxonomy" id="43665"/>
    <lineage>
        <taxon>Bacteria</taxon>
        <taxon>Bacillati</taxon>
        <taxon>Actinomycetota</taxon>
        <taxon>Actinomycetes</taxon>
        <taxon>Micrococcales</taxon>
        <taxon>Micrococcaceae</taxon>
        <taxon>Paenarthrobacter</taxon>
    </lineage>
</organism>
<keyword evidence="1" id="KW-0472">Membrane</keyword>
<keyword evidence="1" id="KW-1133">Transmembrane helix</keyword>
<keyword evidence="1" id="KW-0812">Transmembrane</keyword>
<dbReference type="SUPFAM" id="SSF82171">
    <property type="entry name" value="DPP6 N-terminal domain-like"/>
    <property type="match status" value="1"/>
</dbReference>
<keyword evidence="3" id="KW-1185">Reference proteome</keyword>
<dbReference type="InterPro" id="IPR011042">
    <property type="entry name" value="6-blade_b-propeller_TolB-like"/>
</dbReference>
<dbReference type="RefSeq" id="WP_011777093.1">
    <property type="nucleotide sequence ID" value="NZ_JAAOZD010000011.1"/>
</dbReference>
<protein>
    <submittedName>
        <fullName evidence="2">Uncharacterized protein</fullName>
    </submittedName>
</protein>
<accession>A0ABX0TNP9</accession>
<evidence type="ECO:0000313" key="2">
    <source>
        <dbReference type="EMBL" id="NIJ03326.1"/>
    </source>
</evidence>
<feature type="transmembrane region" description="Helical" evidence="1">
    <location>
        <begin position="20"/>
        <end position="40"/>
    </location>
</feature>
<reference evidence="2 3" key="1">
    <citation type="submission" date="2020-03" db="EMBL/GenBank/DDBJ databases">
        <title>Genomic Encyclopedia of Type Strains, Phase III (KMG-III): the genomes of soil and plant-associated and newly described type strains.</title>
        <authorList>
            <person name="Whitman W."/>
        </authorList>
    </citation>
    <scope>NUCLEOTIDE SEQUENCE [LARGE SCALE GENOMIC DNA]</scope>
    <source>
        <strain evidence="2 3">CECT 4207</strain>
    </source>
</reference>